<reference evidence="2" key="3">
    <citation type="submission" date="2020-05" db="EMBL/GenBank/DDBJ databases">
        <authorList>
            <person name="Rincon C."/>
            <person name="Sanders R I."/>
            <person name="Robbins C."/>
            <person name="Chaturvedi A."/>
        </authorList>
    </citation>
    <scope>NUCLEOTIDE SEQUENCE</scope>
    <source>
        <strain evidence="2">CHB12</strain>
    </source>
</reference>
<feature type="compositionally biased region" description="Basic and acidic residues" evidence="1">
    <location>
        <begin position="1"/>
        <end position="10"/>
    </location>
</feature>
<comment type="caution">
    <text evidence="3">The sequence shown here is derived from an EMBL/GenBank/DDBJ whole genome shotgun (WGS) entry which is preliminary data.</text>
</comment>
<proteinExistence type="predicted"/>
<gene>
    <name evidence="2" type="ORF">CHRIB12_LOCUS20141</name>
    <name evidence="3" type="ORF">RhiirA5_435368</name>
</gene>
<dbReference type="EMBL" id="CAGKOT010000058">
    <property type="protein sequence ID" value="CAB5387420.1"/>
    <property type="molecule type" value="Genomic_DNA"/>
</dbReference>
<sequence>MIVRRKDTSRTKHSSKSIPSKSYLGDEEGAKLLVLADWLKNDVGDLFTQIKRLETTVECIENYVEEKTGIEPGKELTDSSDSEEETTIIAEAYIPKKKRKYPGKKKVR</sequence>
<accession>A0A2N0NNH4</accession>
<reference evidence="3 4" key="2">
    <citation type="submission" date="2017-09" db="EMBL/GenBank/DDBJ databases">
        <title>Extensive intraspecific genome diversity in a model arbuscular mycorrhizal fungus.</title>
        <authorList>
            <person name="Chen E.C."/>
            <person name="Morin E."/>
            <person name="Beaudet D."/>
            <person name="Noel J."/>
            <person name="Ndikumana S."/>
            <person name="Charron P."/>
            <person name="St-Onge C."/>
            <person name="Giorgi J."/>
            <person name="Grigoriev I.V."/>
            <person name="Roux C."/>
            <person name="Martin F.M."/>
            <person name="Corradi N."/>
        </authorList>
    </citation>
    <scope>NUCLEOTIDE SEQUENCE [LARGE SCALE GENOMIC DNA]</scope>
    <source>
        <strain evidence="3 4">A5</strain>
    </source>
</reference>
<evidence type="ECO:0000313" key="4">
    <source>
        <dbReference type="Proteomes" id="UP000232722"/>
    </source>
</evidence>
<dbReference type="VEuPathDB" id="FungiDB:RhiirA1_401128"/>
<organism evidence="3 4">
    <name type="scientific">Rhizophagus irregularis</name>
    <dbReference type="NCBI Taxonomy" id="588596"/>
    <lineage>
        <taxon>Eukaryota</taxon>
        <taxon>Fungi</taxon>
        <taxon>Fungi incertae sedis</taxon>
        <taxon>Mucoromycota</taxon>
        <taxon>Glomeromycotina</taxon>
        <taxon>Glomeromycetes</taxon>
        <taxon>Glomerales</taxon>
        <taxon>Glomeraceae</taxon>
        <taxon>Rhizophagus</taxon>
    </lineage>
</organism>
<dbReference type="VEuPathDB" id="FungiDB:RhiirFUN_003614"/>
<name>A0A2N0NNH4_9GLOM</name>
<dbReference type="AlphaFoldDB" id="A0A2N0NNH4"/>
<dbReference type="Proteomes" id="UP000684084">
    <property type="component" value="Unassembled WGS sequence"/>
</dbReference>
<protein>
    <submittedName>
        <fullName evidence="3">Uncharacterized protein</fullName>
    </submittedName>
</protein>
<reference evidence="3 4" key="1">
    <citation type="submission" date="2016-04" db="EMBL/GenBank/DDBJ databases">
        <title>Genome analyses suggest a sexual origin of heterokaryosis in a supposedly ancient asexual fungus.</title>
        <authorList>
            <person name="Ropars J."/>
            <person name="Sedzielewska K."/>
            <person name="Noel J."/>
            <person name="Charron P."/>
            <person name="Farinelli L."/>
            <person name="Marton T."/>
            <person name="Kruger M."/>
            <person name="Pelin A."/>
            <person name="Brachmann A."/>
            <person name="Corradi N."/>
        </authorList>
    </citation>
    <scope>NUCLEOTIDE SEQUENCE [LARGE SCALE GENOMIC DNA]</scope>
    <source>
        <strain evidence="3 4">A5</strain>
    </source>
</reference>
<dbReference type="Proteomes" id="UP000232722">
    <property type="component" value="Unassembled WGS sequence"/>
</dbReference>
<evidence type="ECO:0000256" key="1">
    <source>
        <dbReference type="SAM" id="MobiDB-lite"/>
    </source>
</evidence>
<evidence type="ECO:0000313" key="3">
    <source>
        <dbReference type="EMBL" id="PKB96140.1"/>
    </source>
</evidence>
<dbReference type="VEuPathDB" id="FungiDB:FUN_008223"/>
<feature type="region of interest" description="Disordered" evidence="1">
    <location>
        <begin position="1"/>
        <end position="23"/>
    </location>
</feature>
<dbReference type="EMBL" id="LLXJ01004123">
    <property type="protein sequence ID" value="PKB96140.1"/>
    <property type="molecule type" value="Genomic_DNA"/>
</dbReference>
<evidence type="ECO:0000313" key="2">
    <source>
        <dbReference type="EMBL" id="CAB5387420.1"/>
    </source>
</evidence>
<dbReference type="OrthoDB" id="2425576at2759"/>